<dbReference type="InParanoid" id="A0A409W921"/>
<evidence type="ECO:0000313" key="3">
    <source>
        <dbReference type="Proteomes" id="UP000284706"/>
    </source>
</evidence>
<dbReference type="AlphaFoldDB" id="A0A409W921"/>
<evidence type="ECO:0000313" key="2">
    <source>
        <dbReference type="EMBL" id="PPQ74994.1"/>
    </source>
</evidence>
<accession>A0A409W921</accession>
<organism evidence="2 3">
    <name type="scientific">Gymnopilus dilepis</name>
    <dbReference type="NCBI Taxonomy" id="231916"/>
    <lineage>
        <taxon>Eukaryota</taxon>
        <taxon>Fungi</taxon>
        <taxon>Dikarya</taxon>
        <taxon>Basidiomycota</taxon>
        <taxon>Agaricomycotina</taxon>
        <taxon>Agaricomycetes</taxon>
        <taxon>Agaricomycetidae</taxon>
        <taxon>Agaricales</taxon>
        <taxon>Agaricineae</taxon>
        <taxon>Hymenogastraceae</taxon>
        <taxon>Gymnopilus</taxon>
    </lineage>
</organism>
<feature type="region of interest" description="Disordered" evidence="1">
    <location>
        <begin position="122"/>
        <end position="161"/>
    </location>
</feature>
<gene>
    <name evidence="2" type="ORF">CVT26_011777</name>
</gene>
<keyword evidence="3" id="KW-1185">Reference proteome</keyword>
<dbReference type="Proteomes" id="UP000284706">
    <property type="component" value="Unassembled WGS sequence"/>
</dbReference>
<evidence type="ECO:0000256" key="1">
    <source>
        <dbReference type="SAM" id="MobiDB-lite"/>
    </source>
</evidence>
<dbReference type="EMBL" id="NHYE01005297">
    <property type="protein sequence ID" value="PPQ74994.1"/>
    <property type="molecule type" value="Genomic_DNA"/>
</dbReference>
<reference evidence="2 3" key="1">
    <citation type="journal article" date="2018" name="Evol. Lett.">
        <title>Horizontal gene cluster transfer increased hallucinogenic mushroom diversity.</title>
        <authorList>
            <person name="Reynolds H.T."/>
            <person name="Vijayakumar V."/>
            <person name="Gluck-Thaler E."/>
            <person name="Korotkin H.B."/>
            <person name="Matheny P.B."/>
            <person name="Slot J.C."/>
        </authorList>
    </citation>
    <scope>NUCLEOTIDE SEQUENCE [LARGE SCALE GENOMIC DNA]</scope>
    <source>
        <strain evidence="2 3">SRW20</strain>
    </source>
</reference>
<protein>
    <submittedName>
        <fullName evidence="2">Uncharacterized protein</fullName>
    </submittedName>
</protein>
<comment type="caution">
    <text evidence="2">The sequence shown here is derived from an EMBL/GenBank/DDBJ whole genome shotgun (WGS) entry which is preliminary data.</text>
</comment>
<feature type="region of interest" description="Disordered" evidence="1">
    <location>
        <begin position="1"/>
        <end position="26"/>
    </location>
</feature>
<proteinExistence type="predicted"/>
<feature type="compositionally biased region" description="Basic and acidic residues" evidence="1">
    <location>
        <begin position="134"/>
        <end position="161"/>
    </location>
</feature>
<sequence length="161" mass="16893">MTPSHPRPVRLSQPFNPDCRTHQRSPQAPLRSFSALLTSFALLLPGHTEYIAFGVSGNPATPAASSQGGAGAQTGGSSFQAAQTLSPLHLLSGLYTSTARKYSCSPPSVLLPVPSNVITPHVGFNGTSTTPAHHSNEAGEKSRERIVLPSSKDRLPRASSI</sequence>
<name>A0A409W921_9AGAR</name>